<accession>A0ABT0GN33</accession>
<name>A0ABT0GN33_9HYPH</name>
<protein>
    <submittedName>
        <fullName evidence="4">Folate-binding protein YgfZ</fullName>
    </submittedName>
</protein>
<feature type="domain" description="CAF17 C-terminal" evidence="3">
    <location>
        <begin position="210"/>
        <end position="286"/>
    </location>
</feature>
<dbReference type="EMBL" id="JALNMJ010000001">
    <property type="protein sequence ID" value="MCK7610834.1"/>
    <property type="molecule type" value="Genomic_DNA"/>
</dbReference>
<dbReference type="InterPro" id="IPR027266">
    <property type="entry name" value="TrmE/GcvT-like"/>
</dbReference>
<evidence type="ECO:0000313" key="4">
    <source>
        <dbReference type="EMBL" id="MCK7610834.1"/>
    </source>
</evidence>
<dbReference type="Pfam" id="PF25455">
    <property type="entry name" value="Beta-barrel_CAF17_C"/>
    <property type="match status" value="1"/>
</dbReference>
<dbReference type="InterPro" id="IPR017703">
    <property type="entry name" value="YgfZ/GCV_T_CS"/>
</dbReference>
<evidence type="ECO:0000259" key="3">
    <source>
        <dbReference type="Pfam" id="PF25455"/>
    </source>
</evidence>
<gene>
    <name evidence="4" type="ORF">M0H32_01565</name>
</gene>
<organism evidence="4 5">
    <name type="scientific">Roseibium sediminicola</name>
    <dbReference type="NCBI Taxonomy" id="2933272"/>
    <lineage>
        <taxon>Bacteria</taxon>
        <taxon>Pseudomonadati</taxon>
        <taxon>Pseudomonadota</taxon>
        <taxon>Alphaproteobacteria</taxon>
        <taxon>Hyphomicrobiales</taxon>
        <taxon>Stappiaceae</taxon>
        <taxon>Roseibium</taxon>
    </lineage>
</organism>
<dbReference type="Proteomes" id="UP001431221">
    <property type="component" value="Unassembled WGS sequence"/>
</dbReference>
<evidence type="ECO:0000313" key="5">
    <source>
        <dbReference type="Proteomes" id="UP001431221"/>
    </source>
</evidence>
<dbReference type="InterPro" id="IPR045179">
    <property type="entry name" value="YgfZ/GcvT"/>
</dbReference>
<evidence type="ECO:0000259" key="2">
    <source>
        <dbReference type="Pfam" id="PF01571"/>
    </source>
</evidence>
<dbReference type="InterPro" id="IPR006222">
    <property type="entry name" value="GCVT_N"/>
</dbReference>
<sequence>MPLPTFAHLSDRALIRVGGPEAQHFLQNLVTADIDGLEPAGARAGALLTPQGKILFDFLVYRMGDGYLLDTPAETAPEFLKRLTFYRLRAKVELELLGDDTGVIAVWAGGADVPDTLVSVEDPRLAALGRRLAGSVAALSQALGGADAGLDAYHAHRIRLGVPEGLRDFDYSDIFPHDADLDQLGGVSFTKGCYVGQEVVSRVQHRGTARKRFLQVESASALPGRGSEIISGGKSVGVLGSSATIAERSFGLALVRLDKVAQAKDNGSLLECGDAEILVKLPDWAGFSWPEPDTAE</sequence>
<keyword evidence="1" id="KW-0809">Transit peptide</keyword>
<dbReference type="InterPro" id="IPR057460">
    <property type="entry name" value="CAF17_C"/>
</dbReference>
<keyword evidence="5" id="KW-1185">Reference proteome</keyword>
<dbReference type="Gene3D" id="3.30.1360.120">
    <property type="entry name" value="Probable tRNA modification gtpase trme, domain 1"/>
    <property type="match status" value="2"/>
</dbReference>
<comment type="caution">
    <text evidence="4">The sequence shown here is derived from an EMBL/GenBank/DDBJ whole genome shotgun (WGS) entry which is preliminary data.</text>
</comment>
<dbReference type="SUPFAM" id="SSF103025">
    <property type="entry name" value="Folate-binding domain"/>
    <property type="match status" value="1"/>
</dbReference>
<feature type="domain" description="GCVT N-terminal" evidence="2">
    <location>
        <begin position="15"/>
        <end position="107"/>
    </location>
</feature>
<dbReference type="PANTHER" id="PTHR22602">
    <property type="entry name" value="TRANSFERASE CAF17, MITOCHONDRIAL-RELATED"/>
    <property type="match status" value="1"/>
</dbReference>
<dbReference type="Pfam" id="PF01571">
    <property type="entry name" value="GCV_T"/>
    <property type="match status" value="1"/>
</dbReference>
<dbReference type="RefSeq" id="WP_248149858.1">
    <property type="nucleotide sequence ID" value="NZ_JALNMJ010000001.1"/>
</dbReference>
<evidence type="ECO:0000256" key="1">
    <source>
        <dbReference type="ARBA" id="ARBA00022946"/>
    </source>
</evidence>
<dbReference type="PIRSF" id="PIRSF006487">
    <property type="entry name" value="GcvT"/>
    <property type="match status" value="1"/>
</dbReference>
<dbReference type="PANTHER" id="PTHR22602:SF0">
    <property type="entry name" value="TRANSFERASE CAF17, MITOCHONDRIAL-RELATED"/>
    <property type="match status" value="1"/>
</dbReference>
<proteinExistence type="predicted"/>
<reference evidence="4" key="1">
    <citation type="submission" date="2022-04" db="EMBL/GenBank/DDBJ databases">
        <title>Roseibium sp. CAU 1639 isolated from mud.</title>
        <authorList>
            <person name="Kim W."/>
        </authorList>
    </citation>
    <scope>NUCLEOTIDE SEQUENCE</scope>
    <source>
        <strain evidence="4">CAU 1639</strain>
    </source>
</reference>
<dbReference type="NCBIfam" id="TIGR03317">
    <property type="entry name" value="ygfZ_signature"/>
    <property type="match status" value="1"/>
</dbReference>